<dbReference type="InterPro" id="IPR045584">
    <property type="entry name" value="Pilin-like"/>
</dbReference>
<evidence type="ECO:0000256" key="10">
    <source>
        <dbReference type="ARBA" id="ARBA00030775"/>
    </source>
</evidence>
<evidence type="ECO:0000256" key="7">
    <source>
        <dbReference type="ARBA" id="ARBA00022989"/>
    </source>
</evidence>
<comment type="similarity">
    <text evidence="9">Belongs to the GSP H family.</text>
</comment>
<keyword evidence="3" id="KW-1003">Cell membrane</keyword>
<dbReference type="RefSeq" id="WP_303493883.1">
    <property type="nucleotide sequence ID" value="NZ_JAUOPB010000016.1"/>
</dbReference>
<comment type="subcellular location">
    <subcellularLocation>
        <location evidence="1">Cell inner membrane</location>
        <topology evidence="1">Single-pass membrane protein</topology>
    </subcellularLocation>
</comment>
<proteinExistence type="inferred from homology"/>
<dbReference type="EMBL" id="JAUOPB010000016">
    <property type="protein sequence ID" value="MDO6424682.1"/>
    <property type="molecule type" value="Genomic_DNA"/>
</dbReference>
<feature type="domain" description="General secretion pathway GspH" evidence="12">
    <location>
        <begin position="16"/>
        <end position="140"/>
    </location>
</feature>
<dbReference type="Gene3D" id="3.55.40.10">
    <property type="entry name" value="minor pseudopilin epsh domain"/>
    <property type="match status" value="1"/>
</dbReference>
<keyword evidence="5" id="KW-0997">Cell inner membrane</keyword>
<dbReference type="GO" id="GO:0005886">
    <property type="term" value="C:plasma membrane"/>
    <property type="evidence" value="ECO:0007669"/>
    <property type="project" value="UniProtKB-SubCell"/>
</dbReference>
<evidence type="ECO:0000256" key="5">
    <source>
        <dbReference type="ARBA" id="ARBA00022519"/>
    </source>
</evidence>
<dbReference type="Proteomes" id="UP001169760">
    <property type="component" value="Unassembled WGS sequence"/>
</dbReference>
<dbReference type="SUPFAM" id="SSF54523">
    <property type="entry name" value="Pili subunits"/>
    <property type="match status" value="1"/>
</dbReference>
<evidence type="ECO:0000256" key="3">
    <source>
        <dbReference type="ARBA" id="ARBA00022475"/>
    </source>
</evidence>
<organism evidence="13 14">
    <name type="scientific">Saccharophagus degradans</name>
    <dbReference type="NCBI Taxonomy" id="86304"/>
    <lineage>
        <taxon>Bacteria</taxon>
        <taxon>Pseudomonadati</taxon>
        <taxon>Pseudomonadota</taxon>
        <taxon>Gammaproteobacteria</taxon>
        <taxon>Cellvibrionales</taxon>
        <taxon>Cellvibrionaceae</taxon>
        <taxon>Saccharophagus</taxon>
    </lineage>
</organism>
<dbReference type="AlphaFoldDB" id="A0AAW7XAJ6"/>
<comment type="caution">
    <text evidence="13">The sequence shown here is derived from an EMBL/GenBank/DDBJ whole genome shotgun (WGS) entry which is preliminary data.</text>
</comment>
<keyword evidence="8" id="KW-0472">Membrane</keyword>
<accession>A0AAW7XAJ6</accession>
<evidence type="ECO:0000313" key="13">
    <source>
        <dbReference type="EMBL" id="MDO6424682.1"/>
    </source>
</evidence>
<dbReference type="GO" id="GO:0015628">
    <property type="term" value="P:protein secretion by the type II secretion system"/>
    <property type="evidence" value="ECO:0007669"/>
    <property type="project" value="InterPro"/>
</dbReference>
<sequence>MMTDTNKTQSIRSLQREFHNALVYARTEAVARNQVVSICASSNGASCSTEWGGGWLIFIDNSSTGYADGVLDTGEALLRVNEYTGRAIASVVDPDDSSAKSAIVFSLRGLMYDSTRAYVQICPSDADDGFARGLMLERSGRVSYSRDSDGNGVHDRIFEDDSGAPDNVDLDC</sequence>
<evidence type="ECO:0000256" key="6">
    <source>
        <dbReference type="ARBA" id="ARBA00022692"/>
    </source>
</evidence>
<keyword evidence="7" id="KW-1133">Transmembrane helix</keyword>
<feature type="region of interest" description="Disordered" evidence="11">
    <location>
        <begin position="145"/>
        <end position="172"/>
    </location>
</feature>
<evidence type="ECO:0000256" key="9">
    <source>
        <dbReference type="ARBA" id="ARBA00025772"/>
    </source>
</evidence>
<reference evidence="13" key="1">
    <citation type="submission" date="2023-07" db="EMBL/GenBank/DDBJ databases">
        <title>Genome content predicts the carbon catabolic preferences of heterotrophic bacteria.</title>
        <authorList>
            <person name="Gralka M."/>
        </authorList>
    </citation>
    <scope>NUCLEOTIDE SEQUENCE</scope>
    <source>
        <strain evidence="13">I3M17_2</strain>
    </source>
</reference>
<evidence type="ECO:0000256" key="11">
    <source>
        <dbReference type="SAM" id="MobiDB-lite"/>
    </source>
</evidence>
<evidence type="ECO:0000313" key="14">
    <source>
        <dbReference type="Proteomes" id="UP001169760"/>
    </source>
</evidence>
<evidence type="ECO:0000256" key="1">
    <source>
        <dbReference type="ARBA" id="ARBA00004377"/>
    </source>
</evidence>
<keyword evidence="6" id="KW-0812">Transmembrane</keyword>
<protein>
    <recommendedName>
        <fullName evidence="2">Type II secretion system protein H</fullName>
    </recommendedName>
    <alternativeName>
        <fullName evidence="10">General secretion pathway protein H</fullName>
    </alternativeName>
</protein>
<evidence type="ECO:0000256" key="4">
    <source>
        <dbReference type="ARBA" id="ARBA00022481"/>
    </source>
</evidence>
<name>A0AAW7XAJ6_9GAMM</name>
<dbReference type="GO" id="GO:0015627">
    <property type="term" value="C:type II protein secretion system complex"/>
    <property type="evidence" value="ECO:0007669"/>
    <property type="project" value="InterPro"/>
</dbReference>
<feature type="compositionally biased region" description="Acidic residues" evidence="11">
    <location>
        <begin position="160"/>
        <end position="172"/>
    </location>
</feature>
<keyword evidence="4" id="KW-0488">Methylation</keyword>
<dbReference type="InterPro" id="IPR022346">
    <property type="entry name" value="T2SS_GspH"/>
</dbReference>
<gene>
    <name evidence="13" type="ORF">Q4521_19490</name>
</gene>
<feature type="compositionally biased region" description="Basic and acidic residues" evidence="11">
    <location>
        <begin position="145"/>
        <end position="159"/>
    </location>
</feature>
<evidence type="ECO:0000256" key="2">
    <source>
        <dbReference type="ARBA" id="ARBA00021549"/>
    </source>
</evidence>
<evidence type="ECO:0000259" key="12">
    <source>
        <dbReference type="Pfam" id="PF12019"/>
    </source>
</evidence>
<dbReference type="Pfam" id="PF12019">
    <property type="entry name" value="GspH"/>
    <property type="match status" value="1"/>
</dbReference>
<evidence type="ECO:0000256" key="8">
    <source>
        <dbReference type="ARBA" id="ARBA00023136"/>
    </source>
</evidence>